<dbReference type="InterPro" id="IPR036271">
    <property type="entry name" value="Tet_transcr_reg_TetR-rel_C_sf"/>
</dbReference>
<evidence type="ECO:0000256" key="2">
    <source>
        <dbReference type="ARBA" id="ARBA00023125"/>
    </source>
</evidence>
<feature type="DNA-binding region" description="H-T-H motif" evidence="4">
    <location>
        <begin position="25"/>
        <end position="44"/>
    </location>
</feature>
<keyword evidence="1" id="KW-0805">Transcription regulation</keyword>
<proteinExistence type="predicted"/>
<sequence length="189" mass="19179">MVDTRGRMVDATIEALRRHGVAGMSFTGILRDSGAARGAIYHHFPGGKAQLVAEAAERNGEQVRASLATLPVDDPRTLVTAFFAAIRPVLAASTTGGGCAIAAITVGAADDSGGDSGGEGLVRVAARIFASWGEVLAGLLVSAGLSPTEAADLATTLIMLLEGAHVLCRAAGTLEPFDRAARTAIALTL</sequence>
<dbReference type="Gene3D" id="1.10.357.10">
    <property type="entry name" value="Tetracycline Repressor, domain 2"/>
    <property type="match status" value="1"/>
</dbReference>
<evidence type="ECO:0000256" key="3">
    <source>
        <dbReference type="ARBA" id="ARBA00023163"/>
    </source>
</evidence>
<dbReference type="Proteomes" id="UP000234331">
    <property type="component" value="Unassembled WGS sequence"/>
</dbReference>
<dbReference type="OrthoDB" id="4567939at2"/>
<dbReference type="Pfam" id="PF21993">
    <property type="entry name" value="TetR_C_13_2"/>
    <property type="match status" value="1"/>
</dbReference>
<dbReference type="EMBL" id="FZMO01000074">
    <property type="protein sequence ID" value="SNQ46979.1"/>
    <property type="molecule type" value="Genomic_DNA"/>
</dbReference>
<dbReference type="PROSITE" id="PS50977">
    <property type="entry name" value="HTH_TETR_2"/>
    <property type="match status" value="1"/>
</dbReference>
<name>A0A2I2KMV5_9ACTN</name>
<dbReference type="InterPro" id="IPR009057">
    <property type="entry name" value="Homeodomain-like_sf"/>
</dbReference>
<dbReference type="RefSeq" id="WP_101830909.1">
    <property type="nucleotide sequence ID" value="NZ_FZMO01000074.1"/>
</dbReference>
<organism evidence="6 7">
    <name type="scientific">Frankia canadensis</name>
    <dbReference type="NCBI Taxonomy" id="1836972"/>
    <lineage>
        <taxon>Bacteria</taxon>
        <taxon>Bacillati</taxon>
        <taxon>Actinomycetota</taxon>
        <taxon>Actinomycetes</taxon>
        <taxon>Frankiales</taxon>
        <taxon>Frankiaceae</taxon>
        <taxon>Frankia</taxon>
    </lineage>
</organism>
<evidence type="ECO:0000256" key="4">
    <source>
        <dbReference type="PROSITE-ProRule" id="PRU00335"/>
    </source>
</evidence>
<keyword evidence="3" id="KW-0804">Transcription</keyword>
<gene>
    <name evidence="6" type="ORF">FRACA_1650005</name>
</gene>
<dbReference type="Pfam" id="PF00440">
    <property type="entry name" value="TetR_N"/>
    <property type="match status" value="1"/>
</dbReference>
<keyword evidence="2 4" id="KW-0238">DNA-binding</keyword>
<dbReference type="GO" id="GO:0003677">
    <property type="term" value="F:DNA binding"/>
    <property type="evidence" value="ECO:0007669"/>
    <property type="project" value="UniProtKB-UniRule"/>
</dbReference>
<dbReference type="PANTHER" id="PTHR47506:SF3">
    <property type="entry name" value="HTH-TYPE TRANSCRIPTIONAL REGULATOR LMRA"/>
    <property type="match status" value="1"/>
</dbReference>
<dbReference type="AlphaFoldDB" id="A0A2I2KMV5"/>
<dbReference type="InterPro" id="IPR001647">
    <property type="entry name" value="HTH_TetR"/>
</dbReference>
<dbReference type="InterPro" id="IPR054156">
    <property type="entry name" value="YxaF_TetR_C"/>
</dbReference>
<reference evidence="6 7" key="1">
    <citation type="submission" date="2017-06" db="EMBL/GenBank/DDBJ databases">
        <authorList>
            <person name="Kim H.J."/>
            <person name="Triplett B.A."/>
        </authorList>
    </citation>
    <scope>NUCLEOTIDE SEQUENCE [LARGE SCALE GENOMIC DNA]</scope>
    <source>
        <strain evidence="6">FRACA_ARgP5</strain>
    </source>
</reference>
<accession>A0A2I2KMV5</accession>
<evidence type="ECO:0000259" key="5">
    <source>
        <dbReference type="PROSITE" id="PS50977"/>
    </source>
</evidence>
<dbReference type="PANTHER" id="PTHR47506">
    <property type="entry name" value="TRANSCRIPTIONAL REGULATORY PROTEIN"/>
    <property type="match status" value="1"/>
</dbReference>
<evidence type="ECO:0000313" key="7">
    <source>
        <dbReference type="Proteomes" id="UP000234331"/>
    </source>
</evidence>
<evidence type="ECO:0000256" key="1">
    <source>
        <dbReference type="ARBA" id="ARBA00023015"/>
    </source>
</evidence>
<dbReference type="SUPFAM" id="SSF48498">
    <property type="entry name" value="Tetracyclin repressor-like, C-terminal domain"/>
    <property type="match status" value="1"/>
</dbReference>
<dbReference type="SUPFAM" id="SSF46689">
    <property type="entry name" value="Homeodomain-like"/>
    <property type="match status" value="1"/>
</dbReference>
<feature type="domain" description="HTH tetR-type" evidence="5">
    <location>
        <begin position="2"/>
        <end position="62"/>
    </location>
</feature>
<protein>
    <submittedName>
        <fullName evidence="6">Regulatory protein TetR</fullName>
    </submittedName>
</protein>
<keyword evidence="7" id="KW-1185">Reference proteome</keyword>
<evidence type="ECO:0000313" key="6">
    <source>
        <dbReference type="EMBL" id="SNQ46979.1"/>
    </source>
</evidence>